<organism evidence="3 4">
    <name type="scientific">Fictibacillus iocasae</name>
    <dbReference type="NCBI Taxonomy" id="2715437"/>
    <lineage>
        <taxon>Bacteria</taxon>
        <taxon>Bacillati</taxon>
        <taxon>Bacillota</taxon>
        <taxon>Bacilli</taxon>
        <taxon>Bacillales</taxon>
        <taxon>Fictibacillaceae</taxon>
        <taxon>Fictibacillus</taxon>
    </lineage>
</organism>
<proteinExistence type="predicted"/>
<protein>
    <submittedName>
        <fullName evidence="3">DUF58 domain-containing protein</fullName>
    </submittedName>
</protein>
<keyword evidence="1" id="KW-1133">Transmembrane helix</keyword>
<reference evidence="4" key="1">
    <citation type="journal article" date="2019" name="Int. J. Syst. Evol. Microbiol.">
        <title>The Global Catalogue of Microorganisms (GCM) 10K type strain sequencing project: providing services to taxonomists for standard genome sequencing and annotation.</title>
        <authorList>
            <consortium name="The Broad Institute Genomics Platform"/>
            <consortium name="The Broad Institute Genome Sequencing Center for Infectious Disease"/>
            <person name="Wu L."/>
            <person name="Ma J."/>
        </authorList>
    </citation>
    <scope>NUCLEOTIDE SEQUENCE [LARGE SCALE GENOMIC DNA]</scope>
    <source>
        <strain evidence="4">NBRC 106396</strain>
    </source>
</reference>
<dbReference type="Proteomes" id="UP001596549">
    <property type="component" value="Unassembled WGS sequence"/>
</dbReference>
<evidence type="ECO:0000313" key="4">
    <source>
        <dbReference type="Proteomes" id="UP001596549"/>
    </source>
</evidence>
<keyword evidence="1" id="KW-0472">Membrane</keyword>
<dbReference type="Pfam" id="PF01882">
    <property type="entry name" value="DUF58"/>
    <property type="match status" value="1"/>
</dbReference>
<sequence>MKKRWMALRSKYKAPLGFAGILLLLALAFSYAMFQGGFVSWFLFYSVLPFVLYSIMMGFYPTGRLSATREISKEMLMAGEELIVTIKIRRKSNFPLFYMVIEDLIPDSLKKVAHAAGKAHQQQSRVLLFPLFKKEMTFTYRIEPAPRGVFEFDAIALKTGDLFGFVHRKAVVMQPDKVFVYPRYQEIERWEAGKMQQSGSKKAGRRSLSDFTSSVSVREYVPGDRMAWLHWKASARSNKLLTKVFEHQRNDDYCLVLDQSAKSYGSQSWLFERGVSFTASLSHYSISKGGAIGLENLKGGDGVAIASGTEQQWRVLHELAKVEHDMKEPFDEALRRHFLSGALEGKTAVIISPRLDENVVKMLEMTAVRNANLLFFYLAPDRKLTAGELTFLNRMNHASIYATAINGPDFSESLKAGVTYATV</sequence>
<feature type="domain" description="DUF58" evidence="2">
    <location>
        <begin position="216"/>
        <end position="369"/>
    </location>
</feature>
<comment type="caution">
    <text evidence="3">The sequence shown here is derived from an EMBL/GenBank/DDBJ whole genome shotgun (WGS) entry which is preliminary data.</text>
</comment>
<keyword evidence="1" id="KW-0812">Transmembrane</keyword>
<feature type="transmembrane region" description="Helical" evidence="1">
    <location>
        <begin position="42"/>
        <end position="60"/>
    </location>
</feature>
<dbReference type="RefSeq" id="WP_379750190.1">
    <property type="nucleotide sequence ID" value="NZ_JBHTCP010000044.1"/>
</dbReference>
<dbReference type="PANTHER" id="PTHR34351">
    <property type="entry name" value="SLR1927 PROTEIN-RELATED"/>
    <property type="match status" value="1"/>
</dbReference>
<dbReference type="InterPro" id="IPR002881">
    <property type="entry name" value="DUF58"/>
</dbReference>
<evidence type="ECO:0000259" key="2">
    <source>
        <dbReference type="Pfam" id="PF01882"/>
    </source>
</evidence>
<keyword evidence="4" id="KW-1185">Reference proteome</keyword>
<dbReference type="PANTHER" id="PTHR34351:SF2">
    <property type="entry name" value="DUF58 DOMAIN-CONTAINING PROTEIN"/>
    <property type="match status" value="1"/>
</dbReference>
<dbReference type="EMBL" id="JBHTCP010000044">
    <property type="protein sequence ID" value="MFC7372610.1"/>
    <property type="molecule type" value="Genomic_DNA"/>
</dbReference>
<name>A0ABW2NQD4_9BACL</name>
<evidence type="ECO:0000256" key="1">
    <source>
        <dbReference type="SAM" id="Phobius"/>
    </source>
</evidence>
<evidence type="ECO:0000313" key="3">
    <source>
        <dbReference type="EMBL" id="MFC7372610.1"/>
    </source>
</evidence>
<gene>
    <name evidence="3" type="ORF">ACFQPF_13110</name>
</gene>
<accession>A0ABW2NQD4</accession>